<dbReference type="AlphaFoldDB" id="A0A5J5KTA2"/>
<keyword evidence="1" id="KW-1133">Transmembrane helix</keyword>
<evidence type="ECO:0000313" key="2">
    <source>
        <dbReference type="EMBL" id="KAA9392949.1"/>
    </source>
</evidence>
<keyword evidence="1" id="KW-0472">Membrane</keyword>
<feature type="transmembrane region" description="Helical" evidence="1">
    <location>
        <begin position="12"/>
        <end position="29"/>
    </location>
</feature>
<dbReference type="Proteomes" id="UP000325957">
    <property type="component" value="Unassembled WGS sequence"/>
</dbReference>
<evidence type="ECO:0000313" key="3">
    <source>
        <dbReference type="Proteomes" id="UP000325957"/>
    </source>
</evidence>
<sequence>MATGKAPISGSIAIVLGVLAVALLVIAIFDGVTWSTVVGAFLNFTLFVMVWRGAKKQDREYQERMERLEERLKGD</sequence>
<reference evidence="2 3" key="1">
    <citation type="submission" date="2019-05" db="EMBL/GenBank/DDBJ databases">
        <title>Kocuria coralli sp. nov., a novel actinobacterium isolated from coral reef seawater.</title>
        <authorList>
            <person name="Li J."/>
        </authorList>
    </citation>
    <scope>NUCLEOTIDE SEQUENCE [LARGE SCALE GENOMIC DNA]</scope>
    <source>
        <strain evidence="2 3">SCSIO 13007</strain>
    </source>
</reference>
<comment type="caution">
    <text evidence="2">The sequence shown here is derived from an EMBL/GenBank/DDBJ whole genome shotgun (WGS) entry which is preliminary data.</text>
</comment>
<gene>
    <name evidence="2" type="ORF">FCK90_14805</name>
</gene>
<protein>
    <submittedName>
        <fullName evidence="2">Uncharacterized protein</fullName>
    </submittedName>
</protein>
<feature type="transmembrane region" description="Helical" evidence="1">
    <location>
        <begin position="35"/>
        <end position="54"/>
    </location>
</feature>
<dbReference type="EMBL" id="SZWF01000038">
    <property type="protein sequence ID" value="KAA9392949.1"/>
    <property type="molecule type" value="Genomic_DNA"/>
</dbReference>
<accession>A0A5J5KTA2</accession>
<proteinExistence type="predicted"/>
<evidence type="ECO:0000256" key="1">
    <source>
        <dbReference type="SAM" id="Phobius"/>
    </source>
</evidence>
<keyword evidence="1" id="KW-0812">Transmembrane</keyword>
<dbReference type="OrthoDB" id="9954922at2"/>
<organism evidence="2 3">
    <name type="scientific">Kocuria coralli</name>
    <dbReference type="NCBI Taxonomy" id="1461025"/>
    <lineage>
        <taxon>Bacteria</taxon>
        <taxon>Bacillati</taxon>
        <taxon>Actinomycetota</taxon>
        <taxon>Actinomycetes</taxon>
        <taxon>Micrococcales</taxon>
        <taxon>Micrococcaceae</taxon>
        <taxon>Kocuria</taxon>
    </lineage>
</organism>
<name>A0A5J5KTA2_9MICC</name>
<keyword evidence="3" id="KW-1185">Reference proteome</keyword>
<dbReference type="RefSeq" id="WP_158035075.1">
    <property type="nucleotide sequence ID" value="NZ_ML708637.1"/>
</dbReference>